<dbReference type="AlphaFoldDB" id="A0A0T5P9W9"/>
<evidence type="ECO:0000256" key="4">
    <source>
        <dbReference type="ARBA" id="ARBA00023284"/>
    </source>
</evidence>
<evidence type="ECO:0000256" key="2">
    <source>
        <dbReference type="ARBA" id="ARBA00023002"/>
    </source>
</evidence>
<dbReference type="Pfam" id="PF18312">
    <property type="entry name" value="ScsC_N"/>
    <property type="match status" value="1"/>
</dbReference>
<dbReference type="CDD" id="cd03023">
    <property type="entry name" value="DsbA_Com1_like"/>
    <property type="match status" value="1"/>
</dbReference>
<name>A0A0T5P9W9_9RHOB</name>
<gene>
    <name evidence="8" type="ORF">RIdsm_03183</name>
    <name evidence="7" type="ORF">XM52_09680</name>
</gene>
<dbReference type="PROSITE" id="PS51352">
    <property type="entry name" value="THIOREDOXIN_2"/>
    <property type="match status" value="1"/>
</dbReference>
<accession>A0A0T5P9W9</accession>
<dbReference type="Pfam" id="PF01323">
    <property type="entry name" value="DSBA"/>
    <property type="match status" value="1"/>
</dbReference>
<sequence>MTRPLLPALAAVAAFALPANALDLESMTDAERQAFRAEIRAYLLENPEVIMEAVAVLEQRETAAQAESDGEMIQDHAEAIFNDGYSWVGGNPEGDVTLVEFMDYRCGYCRRAAPDVDDLVEFDGNIRFVIKEFPILGEQSMLSSRFAIATLQLEGDEAYKAAHDALITFAGDIDETSLTRIGETLGLDTDAILARMDSPEVTEVIAENHQLAKSLGISGTPSFVMGDQMLRGYVPREGMEEIVAEIRSDS</sequence>
<proteinExistence type="predicted"/>
<dbReference type="KEGG" id="rid:RIdsm_03183"/>
<dbReference type="GO" id="GO:0016853">
    <property type="term" value="F:isomerase activity"/>
    <property type="evidence" value="ECO:0007669"/>
    <property type="project" value="UniProtKB-KW"/>
</dbReference>
<reference evidence="8 10" key="2">
    <citation type="submission" date="2018-08" db="EMBL/GenBank/DDBJ databases">
        <title>Genetic Globetrotter - A new plasmid hitch-hiking vast phylogenetic and geographic distances.</title>
        <authorList>
            <person name="Vollmers J."/>
            <person name="Petersen J."/>
        </authorList>
    </citation>
    <scope>NUCLEOTIDE SEQUENCE [LARGE SCALE GENOMIC DNA]</scope>
    <source>
        <strain evidence="8 10">DSM 26383</strain>
    </source>
</reference>
<evidence type="ECO:0000256" key="5">
    <source>
        <dbReference type="SAM" id="SignalP"/>
    </source>
</evidence>
<keyword evidence="9" id="KW-1185">Reference proteome</keyword>
<reference evidence="7 9" key="1">
    <citation type="submission" date="2015-04" db="EMBL/GenBank/DDBJ databases">
        <title>The draft genome sequence of Roseovarius indicus B108T.</title>
        <authorList>
            <person name="Li G."/>
            <person name="Lai Q."/>
            <person name="Shao Z."/>
            <person name="Yan P."/>
        </authorList>
    </citation>
    <scope>NUCLEOTIDE SEQUENCE [LARGE SCALE GENOMIC DNA]</scope>
    <source>
        <strain evidence="7 9">B108</strain>
    </source>
</reference>
<evidence type="ECO:0000313" key="9">
    <source>
        <dbReference type="Proteomes" id="UP000051401"/>
    </source>
</evidence>
<organism evidence="7 9">
    <name type="scientific">Roseovarius indicus</name>
    <dbReference type="NCBI Taxonomy" id="540747"/>
    <lineage>
        <taxon>Bacteria</taxon>
        <taxon>Pseudomonadati</taxon>
        <taxon>Pseudomonadota</taxon>
        <taxon>Alphaproteobacteria</taxon>
        <taxon>Rhodobacterales</taxon>
        <taxon>Roseobacteraceae</taxon>
        <taxon>Roseovarius</taxon>
    </lineage>
</organism>
<feature type="chain" id="PRO_5015044588" evidence="5">
    <location>
        <begin position="22"/>
        <end position="250"/>
    </location>
</feature>
<dbReference type="RefSeq" id="WP_057816188.1">
    <property type="nucleotide sequence ID" value="NZ_CAXRJZ010000011.1"/>
</dbReference>
<evidence type="ECO:0000256" key="3">
    <source>
        <dbReference type="ARBA" id="ARBA00023157"/>
    </source>
</evidence>
<dbReference type="SUPFAM" id="SSF52833">
    <property type="entry name" value="Thioredoxin-like"/>
    <property type="match status" value="1"/>
</dbReference>
<dbReference type="Gene3D" id="3.40.30.10">
    <property type="entry name" value="Glutaredoxin"/>
    <property type="match status" value="1"/>
</dbReference>
<dbReference type="EMBL" id="LAXI01000005">
    <property type="protein sequence ID" value="KRS18089.1"/>
    <property type="molecule type" value="Genomic_DNA"/>
</dbReference>
<dbReference type="EMBL" id="CP031598">
    <property type="protein sequence ID" value="QEW27371.1"/>
    <property type="molecule type" value="Genomic_DNA"/>
</dbReference>
<protein>
    <submittedName>
        <fullName evidence="7">DSBA oxidoreductase</fullName>
    </submittedName>
    <submittedName>
        <fullName evidence="8">Protein-disulfide isomerase</fullName>
    </submittedName>
</protein>
<keyword evidence="8" id="KW-0413">Isomerase</keyword>
<dbReference type="GO" id="GO:0016491">
    <property type="term" value="F:oxidoreductase activity"/>
    <property type="evidence" value="ECO:0007669"/>
    <property type="project" value="UniProtKB-KW"/>
</dbReference>
<dbReference type="STRING" id="540747.SAMN04488031_101163"/>
<evidence type="ECO:0000259" key="6">
    <source>
        <dbReference type="PROSITE" id="PS51352"/>
    </source>
</evidence>
<keyword evidence="3" id="KW-1015">Disulfide bond</keyword>
<dbReference type="InterPro" id="IPR013766">
    <property type="entry name" value="Thioredoxin_domain"/>
</dbReference>
<dbReference type="InterPro" id="IPR001853">
    <property type="entry name" value="DSBA-like_thioredoxin_dom"/>
</dbReference>
<evidence type="ECO:0000313" key="10">
    <source>
        <dbReference type="Proteomes" id="UP000325785"/>
    </source>
</evidence>
<evidence type="ECO:0000313" key="7">
    <source>
        <dbReference type="EMBL" id="KRS18089.1"/>
    </source>
</evidence>
<feature type="signal peptide" evidence="5">
    <location>
        <begin position="1"/>
        <end position="21"/>
    </location>
</feature>
<feature type="domain" description="Thioredoxin" evidence="6">
    <location>
        <begin position="54"/>
        <end position="248"/>
    </location>
</feature>
<dbReference type="PATRIC" id="fig|540747.5.peg.4857"/>
<dbReference type="PANTHER" id="PTHR13887:SF14">
    <property type="entry name" value="DISULFIDE BOND FORMATION PROTEIN D"/>
    <property type="match status" value="1"/>
</dbReference>
<evidence type="ECO:0000313" key="8">
    <source>
        <dbReference type="EMBL" id="QEW27371.1"/>
    </source>
</evidence>
<dbReference type="PANTHER" id="PTHR13887">
    <property type="entry name" value="GLUTATHIONE S-TRANSFERASE KAPPA"/>
    <property type="match status" value="1"/>
</dbReference>
<evidence type="ECO:0000256" key="1">
    <source>
        <dbReference type="ARBA" id="ARBA00022729"/>
    </source>
</evidence>
<dbReference type="OrthoDB" id="9780147at2"/>
<keyword evidence="2" id="KW-0560">Oxidoreductase</keyword>
<keyword evidence="4" id="KW-0676">Redox-active center</keyword>
<keyword evidence="1 5" id="KW-0732">Signal</keyword>
<dbReference type="Proteomes" id="UP000325785">
    <property type="component" value="Chromosome"/>
</dbReference>
<dbReference type="Proteomes" id="UP000051401">
    <property type="component" value="Unassembled WGS sequence"/>
</dbReference>
<dbReference type="InterPro" id="IPR036249">
    <property type="entry name" value="Thioredoxin-like_sf"/>
</dbReference>
<dbReference type="InterPro" id="IPR041205">
    <property type="entry name" value="ScsC_N"/>
</dbReference>